<dbReference type="EMBL" id="SORX01000001">
    <property type="protein sequence ID" value="TFE04049.1"/>
    <property type="molecule type" value="Genomic_DNA"/>
</dbReference>
<dbReference type="RefSeq" id="WP_134378951.1">
    <property type="nucleotide sequence ID" value="NZ_SORX01000001.1"/>
</dbReference>
<sequence length="180" mass="18711">MDLYNHLFSGVGGLSNNVTFSEPDIFNTVTISGSNGVIGSIKEGIHNEVVMEVGGEKVATMKDGILPDQTTIITESGNLTAVENFSGGISLSDSTGVIAQSSPNVLGGEDWINSSTGELLAKTSPGMSGGMDVELPVNSFNNTDIFMAELDHISSGTDYLDAADAFATGSDALTMFSEFL</sequence>
<evidence type="ECO:0000313" key="1">
    <source>
        <dbReference type="EMBL" id="TFE04049.1"/>
    </source>
</evidence>
<gene>
    <name evidence="1" type="ORF">E2626_01595</name>
</gene>
<organism evidence="1 2">
    <name type="scientific">Jeotgalibacillus salarius</name>
    <dbReference type="NCBI Taxonomy" id="546023"/>
    <lineage>
        <taxon>Bacteria</taxon>
        <taxon>Bacillati</taxon>
        <taxon>Bacillota</taxon>
        <taxon>Bacilli</taxon>
        <taxon>Bacillales</taxon>
        <taxon>Caryophanaceae</taxon>
        <taxon>Jeotgalibacillus</taxon>
    </lineage>
</organism>
<reference evidence="1 2" key="1">
    <citation type="submission" date="2019-03" db="EMBL/GenBank/DDBJ databases">
        <authorList>
            <person name="Yang Y."/>
        </authorList>
    </citation>
    <scope>NUCLEOTIDE SEQUENCE [LARGE SCALE GENOMIC DNA]</scope>
    <source>
        <strain evidence="1 2">ASL-1</strain>
    </source>
</reference>
<dbReference type="AlphaFoldDB" id="A0A4Y8LRG7"/>
<evidence type="ECO:0000313" key="2">
    <source>
        <dbReference type="Proteomes" id="UP000297776"/>
    </source>
</evidence>
<name>A0A4Y8LRG7_9BACL</name>
<proteinExistence type="predicted"/>
<accession>A0A4Y8LRG7</accession>
<keyword evidence="2" id="KW-1185">Reference proteome</keyword>
<comment type="caution">
    <text evidence="1">The sequence shown here is derived from an EMBL/GenBank/DDBJ whole genome shotgun (WGS) entry which is preliminary data.</text>
</comment>
<dbReference type="Proteomes" id="UP000297776">
    <property type="component" value="Unassembled WGS sequence"/>
</dbReference>
<protein>
    <submittedName>
        <fullName evidence="1">Uncharacterized protein</fullName>
    </submittedName>
</protein>